<gene>
    <name evidence="1" type="ORF">NM688_g8479</name>
</gene>
<keyword evidence="2" id="KW-1185">Reference proteome</keyword>
<dbReference type="EMBL" id="JANHOG010002291">
    <property type="protein sequence ID" value="KAJ3524922.1"/>
    <property type="molecule type" value="Genomic_DNA"/>
</dbReference>
<comment type="caution">
    <text evidence="1">The sequence shown here is derived from an EMBL/GenBank/DDBJ whole genome shotgun (WGS) entry which is preliminary data.</text>
</comment>
<dbReference type="Proteomes" id="UP001148662">
    <property type="component" value="Unassembled WGS sequence"/>
</dbReference>
<sequence length="106" mass="11669">MLRFNLGSGSPTKKEKTRSSGRPSFSRPSLKLSLKSSPTSPTFKRSSNLERRESCNSRMSDCGSDSGDSTASSGLRRKPIPVEIFMLPPQSFFTCLLYLVMKLTSA</sequence>
<name>A0ACC1RSR2_9APHY</name>
<organism evidence="1 2">
    <name type="scientific">Phlebia brevispora</name>
    <dbReference type="NCBI Taxonomy" id="194682"/>
    <lineage>
        <taxon>Eukaryota</taxon>
        <taxon>Fungi</taxon>
        <taxon>Dikarya</taxon>
        <taxon>Basidiomycota</taxon>
        <taxon>Agaricomycotina</taxon>
        <taxon>Agaricomycetes</taxon>
        <taxon>Polyporales</taxon>
        <taxon>Meruliaceae</taxon>
        <taxon>Phlebia</taxon>
    </lineage>
</organism>
<evidence type="ECO:0000313" key="2">
    <source>
        <dbReference type="Proteomes" id="UP001148662"/>
    </source>
</evidence>
<accession>A0ACC1RSR2</accession>
<evidence type="ECO:0000313" key="1">
    <source>
        <dbReference type="EMBL" id="KAJ3524922.1"/>
    </source>
</evidence>
<protein>
    <submittedName>
        <fullName evidence="1">Uncharacterized protein</fullName>
    </submittedName>
</protein>
<proteinExistence type="predicted"/>
<reference evidence="1" key="1">
    <citation type="submission" date="2022-07" db="EMBL/GenBank/DDBJ databases">
        <title>Genome Sequence of Phlebia brevispora.</title>
        <authorList>
            <person name="Buettner E."/>
        </authorList>
    </citation>
    <scope>NUCLEOTIDE SEQUENCE</scope>
    <source>
        <strain evidence="1">MPL23</strain>
    </source>
</reference>